<evidence type="ECO:0008006" key="5">
    <source>
        <dbReference type="Google" id="ProtNLM"/>
    </source>
</evidence>
<sequence length="298" mass="31764">MLGSSHLPTRCLAGVALVLLSSSGCALEGRGTAEPPPAEQQQPRPQEELPGPETGPRPEPPEQEPGPDEERPAQEPGPDPDEERPEPEPGAGGDRPAALCEAGDPSLIACFAFEGDPGDGSQHRFVPDRTRKLAYAPGRGGQALRVSEGSVLRFRHDAAWTAPAMTIDVWINPASLPHKERFTVIDSGGKPSLFLVPDGQIRCTMGVERNVPYPIVPGEWTHIACLSDGQTQTLYVNGVEIDRSPSGPVLADGEQPIHIGSEEPTDRDEFDGLIDSLRVFGRTLAPQEICAAADKNGC</sequence>
<comment type="caution">
    <text evidence="3">The sequence shown here is derived from an EMBL/GenBank/DDBJ whole genome shotgun (WGS) entry which is preliminary data.</text>
</comment>
<dbReference type="EMBL" id="JELY01003404">
    <property type="protein sequence ID" value="KYF49150.1"/>
    <property type="molecule type" value="Genomic_DNA"/>
</dbReference>
<dbReference type="InterPro" id="IPR013320">
    <property type="entry name" value="ConA-like_dom_sf"/>
</dbReference>
<dbReference type="SUPFAM" id="SSF49899">
    <property type="entry name" value="Concanavalin A-like lectins/glucanases"/>
    <property type="match status" value="1"/>
</dbReference>
<evidence type="ECO:0000313" key="3">
    <source>
        <dbReference type="EMBL" id="KYF49150.1"/>
    </source>
</evidence>
<feature type="non-terminal residue" evidence="3">
    <location>
        <position position="298"/>
    </location>
</feature>
<evidence type="ECO:0000256" key="2">
    <source>
        <dbReference type="SAM" id="SignalP"/>
    </source>
</evidence>
<feature type="chain" id="PRO_5007565499" description="LamG-like jellyroll fold domain-containing protein" evidence="2">
    <location>
        <begin position="27"/>
        <end position="298"/>
    </location>
</feature>
<organism evidence="3 4">
    <name type="scientific">Sorangium cellulosum</name>
    <name type="common">Polyangium cellulosum</name>
    <dbReference type="NCBI Taxonomy" id="56"/>
    <lineage>
        <taxon>Bacteria</taxon>
        <taxon>Pseudomonadati</taxon>
        <taxon>Myxococcota</taxon>
        <taxon>Polyangia</taxon>
        <taxon>Polyangiales</taxon>
        <taxon>Polyangiaceae</taxon>
        <taxon>Sorangium</taxon>
    </lineage>
</organism>
<evidence type="ECO:0000256" key="1">
    <source>
        <dbReference type="SAM" id="MobiDB-lite"/>
    </source>
</evidence>
<feature type="signal peptide" evidence="2">
    <location>
        <begin position="1"/>
        <end position="26"/>
    </location>
</feature>
<dbReference type="AlphaFoldDB" id="A0A150P1T0"/>
<protein>
    <recommendedName>
        <fullName evidence="5">LamG-like jellyroll fold domain-containing protein</fullName>
    </recommendedName>
</protein>
<evidence type="ECO:0000313" key="4">
    <source>
        <dbReference type="Proteomes" id="UP000075420"/>
    </source>
</evidence>
<reference evidence="3 4" key="1">
    <citation type="submission" date="2014-02" db="EMBL/GenBank/DDBJ databases">
        <title>The small core and large imbalanced accessory genome model reveals a collaborative survival strategy of Sorangium cellulosum strains in nature.</title>
        <authorList>
            <person name="Han K."/>
            <person name="Peng R."/>
            <person name="Blom J."/>
            <person name="Li Y.-Z."/>
        </authorList>
    </citation>
    <scope>NUCLEOTIDE SEQUENCE [LARGE SCALE GENOMIC DNA]</scope>
    <source>
        <strain evidence="3 4">So0157-25</strain>
    </source>
</reference>
<dbReference type="Pfam" id="PF13385">
    <property type="entry name" value="Laminin_G_3"/>
    <property type="match status" value="1"/>
</dbReference>
<dbReference type="Proteomes" id="UP000075420">
    <property type="component" value="Unassembled WGS sequence"/>
</dbReference>
<dbReference type="Gene3D" id="2.60.120.200">
    <property type="match status" value="1"/>
</dbReference>
<proteinExistence type="predicted"/>
<keyword evidence="2" id="KW-0732">Signal</keyword>
<accession>A0A150P1T0</accession>
<feature type="compositionally biased region" description="Low complexity" evidence="1">
    <location>
        <begin position="39"/>
        <end position="52"/>
    </location>
</feature>
<gene>
    <name evidence="3" type="ORF">BE08_32550</name>
</gene>
<name>A0A150P1T0_SORCE</name>
<feature type="region of interest" description="Disordered" evidence="1">
    <location>
        <begin position="26"/>
        <end position="100"/>
    </location>
</feature>